<name>A0A0C9Y586_9AGAR</name>
<evidence type="ECO:0000313" key="6">
    <source>
        <dbReference type="EMBL" id="KIK03233.1"/>
    </source>
</evidence>
<evidence type="ECO:0000313" key="7">
    <source>
        <dbReference type="Proteomes" id="UP000054477"/>
    </source>
</evidence>
<feature type="compositionally biased region" description="Acidic residues" evidence="4">
    <location>
        <begin position="226"/>
        <end position="240"/>
    </location>
</feature>
<dbReference type="GO" id="GO:0005576">
    <property type="term" value="C:extracellular region"/>
    <property type="evidence" value="ECO:0007669"/>
    <property type="project" value="UniProtKB-SubCell"/>
</dbReference>
<evidence type="ECO:0000256" key="4">
    <source>
        <dbReference type="SAM" id="MobiDB-lite"/>
    </source>
</evidence>
<proteinExistence type="predicted"/>
<evidence type="ECO:0000256" key="1">
    <source>
        <dbReference type="ARBA" id="ARBA00004340"/>
    </source>
</evidence>
<dbReference type="HOGENOM" id="CLU_016500_0_0_1"/>
<keyword evidence="3" id="KW-0964">Secreted</keyword>
<feature type="domain" description="Crinkler effector protein N-terminal" evidence="5">
    <location>
        <begin position="7"/>
        <end position="111"/>
    </location>
</feature>
<evidence type="ECO:0000259" key="5">
    <source>
        <dbReference type="Pfam" id="PF20147"/>
    </source>
</evidence>
<feature type="region of interest" description="Disordered" evidence="4">
    <location>
        <begin position="209"/>
        <end position="240"/>
    </location>
</feature>
<comment type="subcellular location">
    <subcellularLocation>
        <location evidence="1">Host cell</location>
    </subcellularLocation>
    <subcellularLocation>
        <location evidence="2">Secreted</location>
    </subcellularLocation>
</comment>
<dbReference type="AlphaFoldDB" id="A0A0C9Y586"/>
<evidence type="ECO:0000256" key="3">
    <source>
        <dbReference type="ARBA" id="ARBA00022525"/>
    </source>
</evidence>
<gene>
    <name evidence="6" type="ORF">K443DRAFT_5495</name>
</gene>
<reference evidence="7" key="2">
    <citation type="submission" date="2015-01" db="EMBL/GenBank/DDBJ databases">
        <title>Evolutionary Origins and Diversification of the Mycorrhizal Mutualists.</title>
        <authorList>
            <consortium name="DOE Joint Genome Institute"/>
            <consortium name="Mycorrhizal Genomics Consortium"/>
            <person name="Kohler A."/>
            <person name="Kuo A."/>
            <person name="Nagy L.G."/>
            <person name="Floudas D."/>
            <person name="Copeland A."/>
            <person name="Barry K.W."/>
            <person name="Cichocki N."/>
            <person name="Veneault-Fourrey C."/>
            <person name="LaButti K."/>
            <person name="Lindquist E.A."/>
            <person name="Lipzen A."/>
            <person name="Lundell T."/>
            <person name="Morin E."/>
            <person name="Murat C."/>
            <person name="Riley R."/>
            <person name="Ohm R."/>
            <person name="Sun H."/>
            <person name="Tunlid A."/>
            <person name="Henrissat B."/>
            <person name="Grigoriev I.V."/>
            <person name="Hibbett D.S."/>
            <person name="Martin F."/>
        </authorList>
    </citation>
    <scope>NUCLEOTIDE SEQUENCE [LARGE SCALE GENOMIC DNA]</scope>
    <source>
        <strain evidence="7">LaAM-08-1</strain>
    </source>
</reference>
<protein>
    <recommendedName>
        <fullName evidence="5">Crinkler effector protein N-terminal domain-containing protein</fullName>
    </recommendedName>
</protein>
<dbReference type="OrthoDB" id="3055560at2759"/>
<organism evidence="6 7">
    <name type="scientific">Laccaria amethystina LaAM-08-1</name>
    <dbReference type="NCBI Taxonomy" id="1095629"/>
    <lineage>
        <taxon>Eukaryota</taxon>
        <taxon>Fungi</taxon>
        <taxon>Dikarya</taxon>
        <taxon>Basidiomycota</taxon>
        <taxon>Agaricomycotina</taxon>
        <taxon>Agaricomycetes</taxon>
        <taxon>Agaricomycetidae</taxon>
        <taxon>Agaricales</taxon>
        <taxon>Agaricineae</taxon>
        <taxon>Hydnangiaceae</taxon>
        <taxon>Laccaria</taxon>
    </lineage>
</organism>
<reference evidence="6 7" key="1">
    <citation type="submission" date="2014-04" db="EMBL/GenBank/DDBJ databases">
        <authorList>
            <consortium name="DOE Joint Genome Institute"/>
            <person name="Kuo A."/>
            <person name="Kohler A."/>
            <person name="Nagy L.G."/>
            <person name="Floudas D."/>
            <person name="Copeland A."/>
            <person name="Barry K.W."/>
            <person name="Cichocki N."/>
            <person name="Veneault-Fourrey C."/>
            <person name="LaButti K."/>
            <person name="Lindquist E.A."/>
            <person name="Lipzen A."/>
            <person name="Lundell T."/>
            <person name="Morin E."/>
            <person name="Murat C."/>
            <person name="Sun H."/>
            <person name="Tunlid A."/>
            <person name="Henrissat B."/>
            <person name="Grigoriev I.V."/>
            <person name="Hibbett D.S."/>
            <person name="Martin F."/>
            <person name="Nordberg H.P."/>
            <person name="Cantor M.N."/>
            <person name="Hua S.X."/>
        </authorList>
    </citation>
    <scope>NUCLEOTIDE SEQUENCE [LARGE SCALE GENOMIC DNA]</scope>
    <source>
        <strain evidence="6 7">LaAM-08-1</strain>
    </source>
</reference>
<dbReference type="EMBL" id="KN838582">
    <property type="protein sequence ID" value="KIK03233.1"/>
    <property type="molecule type" value="Genomic_DNA"/>
</dbReference>
<evidence type="ECO:0000256" key="2">
    <source>
        <dbReference type="ARBA" id="ARBA00004613"/>
    </source>
</evidence>
<sequence length="682" mass="77672">MLKPKRFWCLLFDNGPNEPFHVKIRLDELILDLLMNIKSTDSDLGKYDAHKLLLYKVTQPILTGPTDTLFQRVQNMGDMQAFTIKVDDKSRTLSDLFPDGVADGVLHFLVKLPLTTQAPGEFHLSHEPPSKRARLTGPEVPNWLQELHEKIWNRKDLYEELFRSVTLTLADYDKLQDSMTDLYPNREEKHYRVGIDGVLAAKLSVLRSSDNHDHGPDPITQPSNDNDVDETKGDDEDDEELHSLFPFPLEHLNLSSLNLQSPPPRMSLPLLIREEYHILSRMLDELPAHGGGSAIITGTGKTAYLYYRLIQSMVAGTRCLFQPIPNERNENTVYLISESSIKITNSWSTERITVFFDADGPSCRPAQFIIDNRFIKIVGACSPAIEEQKWTSRLASGAILSRIVTTLWSRQELFLTGMFLAVSDFPFSRLRESTTYFGFNPRTCFDASSDPRYQVYCLGVIERKIKETAEKTSLYSLWNRTCSTKSISHSVFQISPTDLNDDRLITQVAIAAVSSWALTTLLKNYEDRQAGASFEFYQTIKDLPNAGTIRGQMFQLLKDAFTQQKSLHLVPNEPNFPAVDSILYPPRDSLTGIHHNEHPVAVVGLKRIQSWLKRRSILDKLRPSIRKHWPLIFVVPEETATNFKIQKVEGDGSNEWFKKVDQWVLGIKEDTLWGKTSQLSSS</sequence>
<accession>A0A0C9Y586</accession>
<dbReference type="Pfam" id="PF20147">
    <property type="entry name" value="Crinkler"/>
    <property type="match status" value="1"/>
</dbReference>
<dbReference type="Proteomes" id="UP000054477">
    <property type="component" value="Unassembled WGS sequence"/>
</dbReference>
<dbReference type="InterPro" id="IPR045379">
    <property type="entry name" value="Crinkler_N"/>
</dbReference>
<keyword evidence="7" id="KW-1185">Reference proteome</keyword>
<dbReference type="GO" id="GO:0043657">
    <property type="term" value="C:host cell"/>
    <property type="evidence" value="ECO:0007669"/>
    <property type="project" value="UniProtKB-SubCell"/>
</dbReference>